<dbReference type="eggNOG" id="COG3380">
    <property type="taxonomic scope" value="Bacteria"/>
</dbReference>
<organism evidence="2 3">
    <name type="scientific">Coleofasciculus chthonoplastes PCC 7420</name>
    <dbReference type="NCBI Taxonomy" id="118168"/>
    <lineage>
        <taxon>Bacteria</taxon>
        <taxon>Bacillati</taxon>
        <taxon>Cyanobacteriota</taxon>
        <taxon>Cyanophyceae</taxon>
        <taxon>Coleofasciculales</taxon>
        <taxon>Coleofasciculaceae</taxon>
        <taxon>Coleofasciculus</taxon>
    </lineage>
</organism>
<name>B4VIS5_9CYAN</name>
<accession>B4VIS5</accession>
<dbReference type="PRINTS" id="PR00419">
    <property type="entry name" value="ADXRDTASE"/>
</dbReference>
<evidence type="ECO:0000259" key="1">
    <source>
        <dbReference type="Pfam" id="PF01593"/>
    </source>
</evidence>
<dbReference type="SUPFAM" id="SSF51905">
    <property type="entry name" value="FAD/NAD(P)-binding domain"/>
    <property type="match status" value="1"/>
</dbReference>
<dbReference type="PANTHER" id="PTHR16128:SF5">
    <property type="entry name" value="FAD_NAD(P)-BINDING OXIDOREDUCTASE FAMILY PROTEIN"/>
    <property type="match status" value="1"/>
</dbReference>
<dbReference type="InterPro" id="IPR002937">
    <property type="entry name" value="Amino_oxidase"/>
</dbReference>
<dbReference type="STRING" id="118168.MC7420_7854"/>
<dbReference type="Pfam" id="PF13450">
    <property type="entry name" value="NAD_binding_8"/>
    <property type="match status" value="1"/>
</dbReference>
<evidence type="ECO:0000313" key="3">
    <source>
        <dbReference type="Proteomes" id="UP000003835"/>
    </source>
</evidence>
<dbReference type="InterPro" id="IPR036188">
    <property type="entry name" value="FAD/NAD-bd_sf"/>
</dbReference>
<dbReference type="EMBL" id="DS989842">
    <property type="protein sequence ID" value="EDX78116.1"/>
    <property type="molecule type" value="Genomic_DNA"/>
</dbReference>
<dbReference type="RefSeq" id="WP_006098552.1">
    <property type="nucleotide sequence ID" value="NZ_DS989842.1"/>
</dbReference>
<keyword evidence="3" id="KW-1185">Reference proteome</keyword>
<dbReference type="Proteomes" id="UP000003835">
    <property type="component" value="Unassembled WGS sequence"/>
</dbReference>
<dbReference type="GO" id="GO:0016491">
    <property type="term" value="F:oxidoreductase activity"/>
    <property type="evidence" value="ECO:0007669"/>
    <property type="project" value="InterPro"/>
</dbReference>
<dbReference type="HOGENOM" id="CLU_036034_0_0_3"/>
<dbReference type="Gene3D" id="3.90.660.10">
    <property type="match status" value="1"/>
</dbReference>
<dbReference type="AlphaFoldDB" id="B4VIS5"/>
<protein>
    <submittedName>
        <fullName evidence="2">FAD dependent oxidoreductase domain protein</fullName>
    </submittedName>
</protein>
<reference evidence="2 3" key="1">
    <citation type="submission" date="2008-07" db="EMBL/GenBank/DDBJ databases">
        <authorList>
            <person name="Tandeau de Marsac N."/>
            <person name="Ferriera S."/>
            <person name="Johnson J."/>
            <person name="Kravitz S."/>
            <person name="Beeson K."/>
            <person name="Sutton G."/>
            <person name="Rogers Y.-H."/>
            <person name="Friedman R."/>
            <person name="Frazier M."/>
            <person name="Venter J.C."/>
        </authorList>
    </citation>
    <scope>NUCLEOTIDE SEQUENCE [LARGE SCALE GENOMIC DNA]</scope>
    <source>
        <strain evidence="2 3">PCC 7420</strain>
    </source>
</reference>
<sequence length="358" mass="39100">MFDIAIIGAGMAGLICAQQLYQAGYRVVVLEKSRGVGGRVATRRIQGTPVDHGVPFLEAKGKLSQQLIETLCDRGILHRWMDNQDQAECPSPRYVAPTGMTAIAKYLAQDLDIRFSCRVCAITPTPEQTWQITYHTPEETDNNLTAAAVVMAIPAPQALTVLEPLEKEFPSNFLESLQTVDFNPCLSVMAGYSSPQQPPLTSGSINCSPDANLAWIGVDSSKRSDSTSLICVFHSTAEFAQPYLEAADLQEAGQQLLTHAAQILVPWLKTPDWFQIHRWRYAFPRTPADKDCLVTTTPLPLVCCGDWCGNNLIESAIKSGLAAAVKINQHLRQLSLPDQVISFVGAGLITILSCCTQI</sequence>
<gene>
    <name evidence="2" type="ORF">MC7420_7854</name>
</gene>
<dbReference type="PANTHER" id="PTHR16128">
    <property type="entry name" value="FAD/NAD(P)-BINDING OXIDOREDUCTASE FAMILY PROTEIN"/>
    <property type="match status" value="1"/>
</dbReference>
<dbReference type="OrthoDB" id="5792777at2"/>
<feature type="domain" description="Amine oxidase" evidence="1">
    <location>
        <begin position="91"/>
        <end position="327"/>
    </location>
</feature>
<dbReference type="Gene3D" id="3.50.50.60">
    <property type="entry name" value="FAD/NAD(P)-binding domain"/>
    <property type="match status" value="1"/>
</dbReference>
<proteinExistence type="predicted"/>
<dbReference type="Pfam" id="PF01593">
    <property type="entry name" value="Amino_oxidase"/>
    <property type="match status" value="1"/>
</dbReference>
<evidence type="ECO:0000313" key="2">
    <source>
        <dbReference type="EMBL" id="EDX78116.1"/>
    </source>
</evidence>